<reference evidence="3" key="1">
    <citation type="submission" date="2011-02" db="EMBL/GenBank/DDBJ databases">
        <title>The Genome Sequence of Capsaspora owczarzaki ATCC 30864.</title>
        <authorList>
            <person name="Russ C."/>
            <person name="Cuomo C."/>
            <person name="Burger G."/>
            <person name="Gray M.W."/>
            <person name="Holland P.W.H."/>
            <person name="King N."/>
            <person name="Lang F.B.F."/>
            <person name="Roger A.J."/>
            <person name="Ruiz-Trillo I."/>
            <person name="Young S.K."/>
            <person name="Zeng Q."/>
            <person name="Gargeya S."/>
            <person name="Alvarado L."/>
            <person name="Berlin A."/>
            <person name="Chapman S.B."/>
            <person name="Chen Z."/>
            <person name="Freedman E."/>
            <person name="Gellesch M."/>
            <person name="Goldberg J."/>
            <person name="Griggs A."/>
            <person name="Gujja S."/>
            <person name="Heilman E."/>
            <person name="Heiman D."/>
            <person name="Howarth C."/>
            <person name="Mehta T."/>
            <person name="Neiman D."/>
            <person name="Pearson M."/>
            <person name="Roberts A."/>
            <person name="Saif S."/>
            <person name="Shea T."/>
            <person name="Shenoy N."/>
            <person name="Sisk P."/>
            <person name="Stolte C."/>
            <person name="Sykes S."/>
            <person name="White J."/>
            <person name="Yandava C."/>
            <person name="Haas B."/>
            <person name="Nusbaum C."/>
            <person name="Birren B."/>
        </authorList>
    </citation>
    <scope>NUCLEOTIDE SEQUENCE</scope>
    <source>
        <strain evidence="3">ATCC 30864</strain>
    </source>
</reference>
<evidence type="ECO:0000313" key="3">
    <source>
        <dbReference type="Proteomes" id="UP000008743"/>
    </source>
</evidence>
<name>A0A0D2UTN2_CAPO3</name>
<sequence length="416" mass="46434">MSSSSSSSSSSSRTTQPSTLHEQEQALKIELIKVRLQLAKLESKTRSGRQLSKSEIKTNRQLQARFEYLDCFIDQLRFQQGTAQEEEAASVRVALAEAAAVRQVEEALDRISLSDEAMAAKLESAASIFERLKKLASLKMVQGASLLAEQPMPFLHMLKELCDQAEDKKTEKRRAVDEPKKKIKKKSRVEGGETFAAFLSSCKYHTAALSSGTFALLVDSPDNARDEDSIVADIDLSLATTDNLTRLNMHNHYVLGRRVNKLFNLWRKTGKNIITTYAAHQLSQRLSYRHACRYVSLYKFLSQYPRFKYVSKAWTTLVDFIPDIKSHFEDVPEDRAYFSTLGIDAPLQCQYSLSTAAGVVTSGAVTDDILSVTEAEQGEFERTIIVPTDDDAPLPADDDGDDDGDDEEADAMEMGF</sequence>
<evidence type="ECO:0000313" key="2">
    <source>
        <dbReference type="EMBL" id="KJE98346.1"/>
    </source>
</evidence>
<dbReference type="InParanoid" id="A0A0D2UTN2"/>
<evidence type="ECO:0000256" key="1">
    <source>
        <dbReference type="SAM" id="MobiDB-lite"/>
    </source>
</evidence>
<dbReference type="EMBL" id="KE346395">
    <property type="protein sequence ID" value="KJE98346.1"/>
    <property type="molecule type" value="Genomic_DNA"/>
</dbReference>
<dbReference type="Proteomes" id="UP000008743">
    <property type="component" value="Unassembled WGS sequence"/>
</dbReference>
<dbReference type="RefSeq" id="XP_004341258.1">
    <property type="nucleotide sequence ID" value="XM_004341210.2"/>
</dbReference>
<keyword evidence="3" id="KW-1185">Reference proteome</keyword>
<accession>A0A0D2UTN2</accession>
<gene>
    <name evidence="2" type="ORF">CAOG_008313</name>
</gene>
<protein>
    <submittedName>
        <fullName evidence="2">Uncharacterized protein</fullName>
    </submittedName>
</protein>
<organism evidence="2 3">
    <name type="scientific">Capsaspora owczarzaki (strain ATCC 30864)</name>
    <dbReference type="NCBI Taxonomy" id="595528"/>
    <lineage>
        <taxon>Eukaryota</taxon>
        <taxon>Filasterea</taxon>
        <taxon>Capsaspora</taxon>
    </lineage>
</organism>
<feature type="region of interest" description="Disordered" evidence="1">
    <location>
        <begin position="387"/>
        <end position="416"/>
    </location>
</feature>
<feature type="compositionally biased region" description="Acidic residues" evidence="1">
    <location>
        <begin position="388"/>
        <end position="416"/>
    </location>
</feature>
<feature type="region of interest" description="Disordered" evidence="1">
    <location>
        <begin position="1"/>
        <end position="22"/>
    </location>
</feature>
<feature type="compositionally biased region" description="Low complexity" evidence="1">
    <location>
        <begin position="1"/>
        <end position="12"/>
    </location>
</feature>
<dbReference type="AlphaFoldDB" id="A0A0D2UTN2"/>
<proteinExistence type="predicted"/>